<dbReference type="AlphaFoldDB" id="A0A553ZXT0"/>
<name>A0A553ZXT0_9BACI</name>
<proteinExistence type="predicted"/>
<comment type="caution">
    <text evidence="2">The sequence shown here is derived from an EMBL/GenBank/DDBJ whole genome shotgun (WGS) entry which is preliminary data.</text>
</comment>
<evidence type="ECO:0000313" key="3">
    <source>
        <dbReference type="Proteomes" id="UP000318521"/>
    </source>
</evidence>
<keyword evidence="1" id="KW-1133">Transmembrane helix</keyword>
<sequence>MFRRYKRPPYYPSQKKCGPWLYIRAACYQCLLPIICFQAIRTLLFPTTLDFLLLVALIVLYCSVALNLF</sequence>
<dbReference type="EMBL" id="VLXZ01000007">
    <property type="protein sequence ID" value="TSB46252.1"/>
    <property type="molecule type" value="Genomic_DNA"/>
</dbReference>
<dbReference type="Proteomes" id="UP000318521">
    <property type="component" value="Unassembled WGS sequence"/>
</dbReference>
<evidence type="ECO:0000256" key="1">
    <source>
        <dbReference type="SAM" id="Phobius"/>
    </source>
</evidence>
<feature type="transmembrane region" description="Helical" evidence="1">
    <location>
        <begin position="51"/>
        <end position="68"/>
    </location>
</feature>
<keyword evidence="1" id="KW-0812">Transmembrane</keyword>
<protein>
    <submittedName>
        <fullName evidence="2">Uncharacterized protein</fullName>
    </submittedName>
</protein>
<organism evidence="2 3">
    <name type="scientific">Alkalicoccobacillus porphyridii</name>
    <dbReference type="NCBI Taxonomy" id="2597270"/>
    <lineage>
        <taxon>Bacteria</taxon>
        <taxon>Bacillati</taxon>
        <taxon>Bacillota</taxon>
        <taxon>Bacilli</taxon>
        <taxon>Bacillales</taxon>
        <taxon>Bacillaceae</taxon>
        <taxon>Alkalicoccobacillus</taxon>
    </lineage>
</organism>
<keyword evidence="3" id="KW-1185">Reference proteome</keyword>
<evidence type="ECO:0000313" key="2">
    <source>
        <dbReference type="EMBL" id="TSB46252.1"/>
    </source>
</evidence>
<feature type="transmembrane region" description="Helical" evidence="1">
    <location>
        <begin position="21"/>
        <end position="45"/>
    </location>
</feature>
<reference evidence="2 3" key="1">
    <citation type="submission" date="2019-07" db="EMBL/GenBank/DDBJ databases">
        <authorList>
            <person name="Park Y.J."/>
            <person name="Jeong S.E."/>
            <person name="Jung H.S."/>
        </authorList>
    </citation>
    <scope>NUCLEOTIDE SEQUENCE [LARGE SCALE GENOMIC DNA]</scope>
    <source>
        <strain evidence="3">P16(2019)</strain>
    </source>
</reference>
<accession>A0A553ZXT0</accession>
<keyword evidence="1" id="KW-0472">Membrane</keyword>
<gene>
    <name evidence="2" type="ORF">FN960_12900</name>
</gene>